<dbReference type="Proteomes" id="UP001305647">
    <property type="component" value="Unassembled WGS sequence"/>
</dbReference>
<sequence length="76" mass="7945">MRKRAPVGHGFKLAALSATPITVSLSKSLRSVLSLIVPHAADLATFLAAAQTIDSATRAGRAKDGDKLDDAITRCE</sequence>
<evidence type="ECO:0000313" key="2">
    <source>
        <dbReference type="Proteomes" id="UP001305647"/>
    </source>
</evidence>
<keyword evidence="2" id="KW-1185">Reference proteome</keyword>
<organism evidence="1 2">
    <name type="scientific">Parathielavia hyrcaniae</name>
    <dbReference type="NCBI Taxonomy" id="113614"/>
    <lineage>
        <taxon>Eukaryota</taxon>
        <taxon>Fungi</taxon>
        <taxon>Dikarya</taxon>
        <taxon>Ascomycota</taxon>
        <taxon>Pezizomycotina</taxon>
        <taxon>Sordariomycetes</taxon>
        <taxon>Sordariomycetidae</taxon>
        <taxon>Sordariales</taxon>
        <taxon>Chaetomiaceae</taxon>
        <taxon>Parathielavia</taxon>
    </lineage>
</organism>
<feature type="non-terminal residue" evidence="1">
    <location>
        <position position="76"/>
    </location>
</feature>
<proteinExistence type="predicted"/>
<reference evidence="1" key="1">
    <citation type="journal article" date="2023" name="Mol. Phylogenet. Evol.">
        <title>Genome-scale phylogeny and comparative genomics of the fungal order Sordariales.</title>
        <authorList>
            <person name="Hensen N."/>
            <person name="Bonometti L."/>
            <person name="Westerberg I."/>
            <person name="Brannstrom I.O."/>
            <person name="Guillou S."/>
            <person name="Cros-Aarteil S."/>
            <person name="Calhoun S."/>
            <person name="Haridas S."/>
            <person name="Kuo A."/>
            <person name="Mondo S."/>
            <person name="Pangilinan J."/>
            <person name="Riley R."/>
            <person name="LaButti K."/>
            <person name="Andreopoulos B."/>
            <person name="Lipzen A."/>
            <person name="Chen C."/>
            <person name="Yan M."/>
            <person name="Daum C."/>
            <person name="Ng V."/>
            <person name="Clum A."/>
            <person name="Steindorff A."/>
            <person name="Ohm R.A."/>
            <person name="Martin F."/>
            <person name="Silar P."/>
            <person name="Natvig D.O."/>
            <person name="Lalanne C."/>
            <person name="Gautier V."/>
            <person name="Ament-Velasquez S.L."/>
            <person name="Kruys A."/>
            <person name="Hutchinson M.I."/>
            <person name="Powell A.J."/>
            <person name="Barry K."/>
            <person name="Miller A.N."/>
            <person name="Grigoriev I.V."/>
            <person name="Debuchy R."/>
            <person name="Gladieux P."/>
            <person name="Hiltunen Thoren M."/>
            <person name="Johannesson H."/>
        </authorList>
    </citation>
    <scope>NUCLEOTIDE SEQUENCE</scope>
    <source>
        <strain evidence="1">CBS 757.83</strain>
    </source>
</reference>
<reference evidence="1" key="2">
    <citation type="submission" date="2023-05" db="EMBL/GenBank/DDBJ databases">
        <authorList>
            <consortium name="Lawrence Berkeley National Laboratory"/>
            <person name="Steindorff A."/>
            <person name="Hensen N."/>
            <person name="Bonometti L."/>
            <person name="Westerberg I."/>
            <person name="Brannstrom I.O."/>
            <person name="Guillou S."/>
            <person name="Cros-Aarteil S."/>
            <person name="Calhoun S."/>
            <person name="Haridas S."/>
            <person name="Kuo A."/>
            <person name="Mondo S."/>
            <person name="Pangilinan J."/>
            <person name="Riley R."/>
            <person name="Labutti K."/>
            <person name="Andreopoulos B."/>
            <person name="Lipzen A."/>
            <person name="Chen C."/>
            <person name="Yanf M."/>
            <person name="Daum C."/>
            <person name="Ng V."/>
            <person name="Clum A."/>
            <person name="Ohm R."/>
            <person name="Martin F."/>
            <person name="Silar P."/>
            <person name="Natvig D."/>
            <person name="Lalanne C."/>
            <person name="Gautier V."/>
            <person name="Ament-Velasquez S.L."/>
            <person name="Kruys A."/>
            <person name="Hutchinson M.I."/>
            <person name="Powell A.J."/>
            <person name="Barry K."/>
            <person name="Miller A.N."/>
            <person name="Grigoriev I.V."/>
            <person name="Debuchy R."/>
            <person name="Gladieux P."/>
            <person name="Thoren M.H."/>
            <person name="Johannesson H."/>
        </authorList>
    </citation>
    <scope>NUCLEOTIDE SEQUENCE</scope>
    <source>
        <strain evidence="1">CBS 757.83</strain>
    </source>
</reference>
<protein>
    <submittedName>
        <fullName evidence="1">Uncharacterized protein</fullName>
    </submittedName>
</protein>
<gene>
    <name evidence="1" type="ORF">N658DRAFT_500050</name>
</gene>
<dbReference type="EMBL" id="MU863668">
    <property type="protein sequence ID" value="KAK4097749.1"/>
    <property type="molecule type" value="Genomic_DNA"/>
</dbReference>
<dbReference type="AlphaFoldDB" id="A0AAN6PTN3"/>
<accession>A0AAN6PTN3</accession>
<comment type="caution">
    <text evidence="1">The sequence shown here is derived from an EMBL/GenBank/DDBJ whole genome shotgun (WGS) entry which is preliminary data.</text>
</comment>
<evidence type="ECO:0000313" key="1">
    <source>
        <dbReference type="EMBL" id="KAK4097749.1"/>
    </source>
</evidence>
<name>A0AAN6PTN3_9PEZI</name>